<protein>
    <recommendedName>
        <fullName evidence="1">Integrase zinc-binding domain-containing protein</fullName>
    </recommendedName>
</protein>
<comment type="caution">
    <text evidence="2">The sequence shown here is derived from an EMBL/GenBank/DDBJ whole genome shotgun (WGS) entry which is preliminary data.</text>
</comment>
<dbReference type="Proteomes" id="UP001318860">
    <property type="component" value="Unassembled WGS sequence"/>
</dbReference>
<keyword evidence="3" id="KW-1185">Reference proteome</keyword>
<gene>
    <name evidence="2" type="ORF">DH2020_000630</name>
</gene>
<proteinExistence type="predicted"/>
<reference evidence="2 3" key="1">
    <citation type="journal article" date="2021" name="Comput. Struct. Biotechnol. J.">
        <title>De novo genome assembly of the potent medicinal plant Rehmannia glutinosa using nanopore technology.</title>
        <authorList>
            <person name="Ma L."/>
            <person name="Dong C."/>
            <person name="Song C."/>
            <person name="Wang X."/>
            <person name="Zheng X."/>
            <person name="Niu Y."/>
            <person name="Chen S."/>
            <person name="Feng W."/>
        </authorList>
    </citation>
    <scope>NUCLEOTIDE SEQUENCE [LARGE SCALE GENOMIC DNA]</scope>
    <source>
        <strain evidence="2">DH-2019</strain>
    </source>
</reference>
<evidence type="ECO:0000259" key="1">
    <source>
        <dbReference type="Pfam" id="PF17921"/>
    </source>
</evidence>
<evidence type="ECO:0000313" key="2">
    <source>
        <dbReference type="EMBL" id="KAK6163766.1"/>
    </source>
</evidence>
<dbReference type="SUPFAM" id="SSF53098">
    <property type="entry name" value="Ribonuclease H-like"/>
    <property type="match status" value="1"/>
</dbReference>
<feature type="domain" description="Integrase zinc-binding" evidence="1">
    <location>
        <begin position="1"/>
        <end position="33"/>
    </location>
</feature>
<dbReference type="InterPro" id="IPR036397">
    <property type="entry name" value="RNaseH_sf"/>
</dbReference>
<dbReference type="InterPro" id="IPR041588">
    <property type="entry name" value="Integrase_H2C2"/>
</dbReference>
<evidence type="ECO:0000313" key="3">
    <source>
        <dbReference type="Proteomes" id="UP001318860"/>
    </source>
</evidence>
<organism evidence="2 3">
    <name type="scientific">Rehmannia glutinosa</name>
    <name type="common">Chinese foxglove</name>
    <dbReference type="NCBI Taxonomy" id="99300"/>
    <lineage>
        <taxon>Eukaryota</taxon>
        <taxon>Viridiplantae</taxon>
        <taxon>Streptophyta</taxon>
        <taxon>Embryophyta</taxon>
        <taxon>Tracheophyta</taxon>
        <taxon>Spermatophyta</taxon>
        <taxon>Magnoliopsida</taxon>
        <taxon>eudicotyledons</taxon>
        <taxon>Gunneridae</taxon>
        <taxon>Pentapetalae</taxon>
        <taxon>asterids</taxon>
        <taxon>lamiids</taxon>
        <taxon>Lamiales</taxon>
        <taxon>Orobanchaceae</taxon>
        <taxon>Rehmannieae</taxon>
        <taxon>Rehmannia</taxon>
    </lineage>
</organism>
<dbReference type="InterPro" id="IPR012337">
    <property type="entry name" value="RNaseH-like_sf"/>
</dbReference>
<dbReference type="Gene3D" id="3.30.420.10">
    <property type="entry name" value="Ribonuclease H-like superfamily/Ribonuclease H"/>
    <property type="match status" value="1"/>
</dbReference>
<dbReference type="PANTHER" id="PTHR35046:SF26">
    <property type="entry name" value="RNA-DIRECTED DNA POLYMERASE"/>
    <property type="match status" value="1"/>
</dbReference>
<accession>A0ABR0XXC3</accession>
<dbReference type="Pfam" id="PF17921">
    <property type="entry name" value="Integrase_H2C2"/>
    <property type="match status" value="1"/>
</dbReference>
<dbReference type="EMBL" id="JABTTQ020000001">
    <property type="protein sequence ID" value="KAK6163766.1"/>
    <property type="molecule type" value="Genomic_DNA"/>
</dbReference>
<sequence>MYQALREVFWWRSMKRDIGIFVEKCLTCQQVKAEHQRPSVVSDRDTRFTSKFWKSLQSALGTKLNFSTTYHPQTNNYQATIGMALYEAMYGRKCRSPLYWSKVGERKILGPELIRQTIEKIVMIQDRIKMAR</sequence>
<name>A0ABR0XXC3_REHGL</name>
<dbReference type="PANTHER" id="PTHR35046">
    <property type="entry name" value="ZINC KNUCKLE (CCHC-TYPE) FAMILY PROTEIN"/>
    <property type="match status" value="1"/>
</dbReference>